<evidence type="ECO:0000256" key="3">
    <source>
        <dbReference type="ARBA" id="ARBA00022840"/>
    </source>
</evidence>
<dbReference type="GO" id="GO:0030272">
    <property type="term" value="F:5-formyltetrahydrofolate cyclo-ligase activity"/>
    <property type="evidence" value="ECO:0007669"/>
    <property type="project" value="UniProtKB-EC"/>
</dbReference>
<protein>
    <recommendedName>
        <fullName evidence="4">5-formyltetrahydrofolate cyclo-ligase</fullName>
        <ecNumber evidence="4">6.3.3.2</ecNumber>
    </recommendedName>
</protein>
<dbReference type="InterPro" id="IPR037171">
    <property type="entry name" value="NagB/RpiA_transferase-like"/>
</dbReference>
<dbReference type="PANTHER" id="PTHR23407">
    <property type="entry name" value="ATPASE INHIBITOR/5-FORMYLTETRAHYDROFOLATE CYCLO-LIGASE"/>
    <property type="match status" value="1"/>
</dbReference>
<evidence type="ECO:0000313" key="5">
    <source>
        <dbReference type="EMBL" id="QIB65485.1"/>
    </source>
</evidence>
<evidence type="ECO:0000256" key="1">
    <source>
        <dbReference type="ARBA" id="ARBA00010638"/>
    </source>
</evidence>
<dbReference type="SUPFAM" id="SSF100950">
    <property type="entry name" value="NagB/RpiA/CoA transferase-like"/>
    <property type="match status" value="1"/>
</dbReference>
<reference evidence="5 6" key="1">
    <citation type="submission" date="2020-02" db="EMBL/GenBank/DDBJ databases">
        <title>Genome sequencing for Kineobactrum sp. M2.</title>
        <authorList>
            <person name="Park S.-J."/>
        </authorList>
    </citation>
    <scope>NUCLEOTIDE SEQUENCE [LARGE SCALE GENOMIC DNA]</scope>
    <source>
        <strain evidence="5 6">M2</strain>
    </source>
</reference>
<comment type="catalytic activity">
    <reaction evidence="4">
        <text>(6S)-5-formyl-5,6,7,8-tetrahydrofolate + ATP = (6R)-5,10-methenyltetrahydrofolate + ADP + phosphate</text>
        <dbReference type="Rhea" id="RHEA:10488"/>
        <dbReference type="ChEBI" id="CHEBI:30616"/>
        <dbReference type="ChEBI" id="CHEBI:43474"/>
        <dbReference type="ChEBI" id="CHEBI:57455"/>
        <dbReference type="ChEBI" id="CHEBI:57457"/>
        <dbReference type="ChEBI" id="CHEBI:456216"/>
        <dbReference type="EC" id="6.3.3.2"/>
    </reaction>
</comment>
<evidence type="ECO:0000313" key="6">
    <source>
        <dbReference type="Proteomes" id="UP000477680"/>
    </source>
</evidence>
<keyword evidence="2 4" id="KW-0547">Nucleotide-binding</keyword>
<dbReference type="EC" id="6.3.3.2" evidence="4"/>
<dbReference type="Gene3D" id="3.40.50.10420">
    <property type="entry name" value="NagB/RpiA/CoA transferase-like"/>
    <property type="match status" value="1"/>
</dbReference>
<comment type="cofactor">
    <cofactor evidence="4">
        <name>Mg(2+)</name>
        <dbReference type="ChEBI" id="CHEBI:18420"/>
    </cofactor>
</comment>
<comment type="similarity">
    <text evidence="1 4">Belongs to the 5-formyltetrahydrofolate cyclo-ligase family.</text>
</comment>
<evidence type="ECO:0000256" key="2">
    <source>
        <dbReference type="ARBA" id="ARBA00022741"/>
    </source>
</evidence>
<dbReference type="PANTHER" id="PTHR23407:SF1">
    <property type="entry name" value="5-FORMYLTETRAHYDROFOLATE CYCLO-LIGASE"/>
    <property type="match status" value="1"/>
</dbReference>
<dbReference type="KEGG" id="kim:G3T16_08805"/>
<evidence type="ECO:0000256" key="4">
    <source>
        <dbReference type="RuleBase" id="RU361279"/>
    </source>
</evidence>
<dbReference type="AlphaFoldDB" id="A0A6C0U509"/>
<keyword evidence="3 4" id="KW-0067">ATP-binding</keyword>
<name>A0A6C0U509_9GAMM</name>
<dbReference type="InterPro" id="IPR024185">
    <property type="entry name" value="FTHF_cligase-like_sf"/>
</dbReference>
<dbReference type="Pfam" id="PF01812">
    <property type="entry name" value="5-FTHF_cyc-lig"/>
    <property type="match status" value="1"/>
</dbReference>
<dbReference type="Proteomes" id="UP000477680">
    <property type="component" value="Chromosome"/>
</dbReference>
<dbReference type="GO" id="GO:0009396">
    <property type="term" value="P:folic acid-containing compound biosynthetic process"/>
    <property type="evidence" value="ECO:0007669"/>
    <property type="project" value="TreeGrafter"/>
</dbReference>
<dbReference type="GO" id="GO:0005524">
    <property type="term" value="F:ATP binding"/>
    <property type="evidence" value="ECO:0007669"/>
    <property type="project" value="UniProtKB-KW"/>
</dbReference>
<dbReference type="GO" id="GO:0035999">
    <property type="term" value="P:tetrahydrofolate interconversion"/>
    <property type="evidence" value="ECO:0007669"/>
    <property type="project" value="TreeGrafter"/>
</dbReference>
<keyword evidence="5" id="KW-0436">Ligase</keyword>
<dbReference type="GO" id="GO:0046872">
    <property type="term" value="F:metal ion binding"/>
    <property type="evidence" value="ECO:0007669"/>
    <property type="project" value="UniProtKB-KW"/>
</dbReference>
<keyword evidence="6" id="KW-1185">Reference proteome</keyword>
<keyword evidence="4" id="KW-0479">Metal-binding</keyword>
<organism evidence="5 6">
    <name type="scientific">Kineobactrum salinum</name>
    <dbReference type="NCBI Taxonomy" id="2708301"/>
    <lineage>
        <taxon>Bacteria</taxon>
        <taxon>Pseudomonadati</taxon>
        <taxon>Pseudomonadota</taxon>
        <taxon>Gammaproteobacteria</taxon>
        <taxon>Cellvibrionales</taxon>
        <taxon>Halieaceae</taxon>
        <taxon>Kineobactrum</taxon>
    </lineage>
</organism>
<accession>A0A6C0U509</accession>
<dbReference type="NCBIfam" id="TIGR02727">
    <property type="entry name" value="MTHFS_bact"/>
    <property type="match status" value="1"/>
</dbReference>
<dbReference type="EMBL" id="CP048711">
    <property type="protein sequence ID" value="QIB65485.1"/>
    <property type="molecule type" value="Genomic_DNA"/>
</dbReference>
<dbReference type="InterPro" id="IPR002698">
    <property type="entry name" value="FTHF_cligase"/>
</dbReference>
<proteinExistence type="inferred from homology"/>
<keyword evidence="4" id="KW-0460">Magnesium</keyword>
<sequence>MTSKPACRRLLRKRRNDLSAHYRQWAATAAAEHVSALPGWETVRRVAVYWANDGELDPAGIISHCRQHERELYLPRLTADKQLLFGRWRADQDLLPNHLGIPEPEDDKPLIASELDVVFLPLVGWHRDGTRLGMGVATMTAAWLSPADPCVWAWAMIVRKWRRRTGMPGTWPWIS</sequence>
<gene>
    <name evidence="5" type="ORF">G3T16_08805</name>
</gene>